<dbReference type="AlphaFoldDB" id="A0ABD2QIC4"/>
<evidence type="ECO:0000313" key="2">
    <source>
        <dbReference type="EMBL" id="KAL3319168.1"/>
    </source>
</evidence>
<evidence type="ECO:0000313" key="3">
    <source>
        <dbReference type="Proteomes" id="UP001626550"/>
    </source>
</evidence>
<accession>A0ABD2QIC4</accession>
<reference evidence="2 3" key="1">
    <citation type="submission" date="2024-11" db="EMBL/GenBank/DDBJ databases">
        <title>Adaptive evolution of stress response genes in parasites aligns with host niche diversity.</title>
        <authorList>
            <person name="Hahn C."/>
            <person name="Resl P."/>
        </authorList>
    </citation>
    <scope>NUCLEOTIDE SEQUENCE [LARGE SCALE GENOMIC DNA]</scope>
    <source>
        <strain evidence="2">EGGRZ-B1_66</strain>
        <tissue evidence="2">Body</tissue>
    </source>
</reference>
<keyword evidence="3" id="KW-1185">Reference proteome</keyword>
<proteinExistence type="predicted"/>
<gene>
    <name evidence="2" type="ORF">Ciccas_002158</name>
</gene>
<evidence type="ECO:0000256" key="1">
    <source>
        <dbReference type="SAM" id="MobiDB-lite"/>
    </source>
</evidence>
<feature type="compositionally biased region" description="Polar residues" evidence="1">
    <location>
        <begin position="115"/>
        <end position="124"/>
    </location>
</feature>
<protein>
    <submittedName>
        <fullName evidence="2">Uncharacterized protein</fullName>
    </submittedName>
</protein>
<organism evidence="2 3">
    <name type="scientific">Cichlidogyrus casuarinus</name>
    <dbReference type="NCBI Taxonomy" id="1844966"/>
    <lineage>
        <taxon>Eukaryota</taxon>
        <taxon>Metazoa</taxon>
        <taxon>Spiralia</taxon>
        <taxon>Lophotrochozoa</taxon>
        <taxon>Platyhelminthes</taxon>
        <taxon>Monogenea</taxon>
        <taxon>Monopisthocotylea</taxon>
        <taxon>Dactylogyridea</taxon>
        <taxon>Ancyrocephalidae</taxon>
        <taxon>Cichlidogyrus</taxon>
    </lineage>
</organism>
<dbReference type="Proteomes" id="UP001626550">
    <property type="component" value="Unassembled WGS sequence"/>
</dbReference>
<feature type="region of interest" description="Disordered" evidence="1">
    <location>
        <begin position="115"/>
        <end position="191"/>
    </location>
</feature>
<sequence>MDYYHQNGVFDPSNYTGKQSIRDQIEQRQKQREQDEAAIYEFLTRRKPPTRFQLHRDKDRALMNPRDRASITSSVISNDRVVIVPKRGHGATHFAEPYFSSNVNKSFPDYTITETRPENNTFDHSNYKPIQIKPNSFQSNGNNSDGNWIESGVQDQEPPFASISRPSHFDSKGLPPRNEMQDSHSRTKGLYSPALYEVADKSGTYPNNGYDSITPRTGRSFGGIRGRVQYRRPQLQLHRNWLQHYNNLSDYEYTPTLPMRKSHQPSPVRNVSPMVTMHNNSRNKIKLNYPSPSAGRKFGSQLYDSPVEDPIRLHRGHGTPQPQRISNNYRYNPSSWDDQQGTTNYFPRVSPSSYFLQLGQSKSAVLVGFETTERSSLLNDKPIRDSRLETIEDLRVRRERKTYDDDEEGMLDSFSDSENYKNDSRLK</sequence>
<feature type="compositionally biased region" description="Basic and acidic residues" evidence="1">
    <location>
        <begin position="418"/>
        <end position="427"/>
    </location>
</feature>
<feature type="region of interest" description="Disordered" evidence="1">
    <location>
        <begin position="401"/>
        <end position="427"/>
    </location>
</feature>
<name>A0ABD2QIC4_9PLAT</name>
<comment type="caution">
    <text evidence="2">The sequence shown here is derived from an EMBL/GenBank/DDBJ whole genome shotgun (WGS) entry which is preliminary data.</text>
</comment>
<dbReference type="EMBL" id="JBJKFK010000164">
    <property type="protein sequence ID" value="KAL3319168.1"/>
    <property type="molecule type" value="Genomic_DNA"/>
</dbReference>
<feature type="compositionally biased region" description="Polar residues" evidence="1">
    <location>
        <begin position="133"/>
        <end position="146"/>
    </location>
</feature>